<comment type="subcellular location">
    <subcellularLocation>
        <location evidence="1">Endoplasmic reticulum membrane</location>
        <topology evidence="1">Single-pass type I membrane protein</topology>
    </subcellularLocation>
</comment>
<dbReference type="Gene3D" id="2.130.10.10">
    <property type="entry name" value="YVTN repeat-like/Quinoprotein amine dehydrogenase"/>
    <property type="match status" value="1"/>
</dbReference>
<evidence type="ECO:0000256" key="4">
    <source>
        <dbReference type="ARBA" id="ARBA00020824"/>
    </source>
</evidence>
<dbReference type="InterPro" id="IPR015943">
    <property type="entry name" value="WD40/YVTN_repeat-like_dom_sf"/>
</dbReference>
<evidence type="ECO:0000313" key="16">
    <source>
        <dbReference type="Proteomes" id="UP000799118"/>
    </source>
</evidence>
<keyword evidence="9 11" id="KW-0472">Membrane</keyword>
<dbReference type="PROSITE" id="PS51257">
    <property type="entry name" value="PROKAR_LIPOPROTEIN"/>
    <property type="match status" value="1"/>
</dbReference>
<feature type="transmembrane region" description="Helical" evidence="11">
    <location>
        <begin position="966"/>
        <end position="984"/>
    </location>
</feature>
<reference evidence="15" key="1">
    <citation type="journal article" date="2019" name="Environ. Microbiol.">
        <title>Fungal ecological strategies reflected in gene transcription - a case study of two litter decomposers.</title>
        <authorList>
            <person name="Barbi F."/>
            <person name="Kohler A."/>
            <person name="Barry K."/>
            <person name="Baskaran P."/>
            <person name="Daum C."/>
            <person name="Fauchery L."/>
            <person name="Ihrmark K."/>
            <person name="Kuo A."/>
            <person name="LaButti K."/>
            <person name="Lipzen A."/>
            <person name="Morin E."/>
            <person name="Grigoriev I.V."/>
            <person name="Henrissat B."/>
            <person name="Lindahl B."/>
            <person name="Martin F."/>
        </authorList>
    </citation>
    <scope>NUCLEOTIDE SEQUENCE</scope>
    <source>
        <strain evidence="15">JB14</strain>
    </source>
</reference>
<dbReference type="Pfam" id="PF25293">
    <property type="entry name" value="Beta-prop_EMC1_N"/>
    <property type="match status" value="1"/>
</dbReference>
<feature type="domain" description="ER membrane protein complex subunit 1 C-terminal" evidence="13">
    <location>
        <begin position="776"/>
        <end position="993"/>
    </location>
</feature>
<keyword evidence="16" id="KW-1185">Reference proteome</keyword>
<evidence type="ECO:0000256" key="3">
    <source>
        <dbReference type="ARBA" id="ARBA00011276"/>
    </source>
</evidence>
<keyword evidence="5 11" id="KW-0812">Transmembrane</keyword>
<dbReference type="InterPro" id="IPR058545">
    <property type="entry name" value="Beta-prop_EMC1_1st"/>
</dbReference>
<gene>
    <name evidence="15" type="ORF">BT96DRAFT_936884</name>
</gene>
<evidence type="ECO:0000256" key="10">
    <source>
        <dbReference type="ARBA" id="ARBA00023180"/>
    </source>
</evidence>
<keyword evidence="10" id="KW-0325">Glycoprotein</keyword>
<evidence type="ECO:0000259" key="13">
    <source>
        <dbReference type="Pfam" id="PF07774"/>
    </source>
</evidence>
<evidence type="ECO:0000256" key="11">
    <source>
        <dbReference type="SAM" id="Phobius"/>
    </source>
</evidence>
<evidence type="ECO:0000256" key="6">
    <source>
        <dbReference type="ARBA" id="ARBA00022729"/>
    </source>
</evidence>
<evidence type="ECO:0000256" key="9">
    <source>
        <dbReference type="ARBA" id="ARBA00023136"/>
    </source>
</evidence>
<dbReference type="InterPro" id="IPR026895">
    <property type="entry name" value="EMC1"/>
</dbReference>
<sequence length="1019" mass="112023">MHLRASALLLTLWAACSSALHESDVGVVDWYKSRIGVPNTETKYTSPNFHQSTEEISVIITATSSNVLAAVDPSNGSIVWRHVYDTQDNIVTLQKQQSVVASLSGPGGAILRSFDVLTGELLLEKQLHERETGLLVQPSSLGTFVAFGNSTQDIYTLTNARVVTFIRDGEISWTWVFEDESSPILFSTLYATDEAIYVVGLSSSFASYTVHVAVLSPTTGQLLASSSIPSSISNGINDFFVLSDTIVWLETGILKSFVLSPSLKGKPSVLKSPSYETIVDIGLGSHKMFIAIRLDGTGQLVTCEDDHLAIKKDFKKPSSAKALYAGGFDKDGHPYASQLYWSQGLERTAVEIISPHLAEGKASIPIRNGRYQPLIYPHSWTSFLNHSTGAIQIWQQGKSIWTREEGLAEINAVKFVELPERRTEEGFVGRLIRQIKDAKDLPDYIIRFAKRFATGSYESATSSATVPPPSTSAPQLPFRDAFGFRQVLVVSTTYGKVYGIDTSNGHMLWSRVLGLGRKAMEEGARTHPSEGRMFVIKTVADDDTLETGPEVVLFADNFSHESDSTDVLLFHFNALTGQDILASETEVSDKPLAGTIVSLEPIVDAYLLQRDGKKIIAIVDSELQTLLYPNIPTSEELFANATASSLSVPLHLFSSHGQRVLVGHQFTSTPSAEEGAAKHNAFPTWTLSLPEGHDVQSIIKPIQDPIASMGKVLGNRTTLYKYLNPNVVLVLTAPPAITSNPPHCGVYLVDSVKGSVVYQATLPTDGGSCNVKAAFTENWLVYHYYDGEYQGSGQAKGYRMVSVELYEGKQVDDKTRSSELSSYSDKMMDITAYEQSFVYPHAVSAITLTSTKFGITSKDVIVANTNGKIQAISRRLLNPRRPVGRKPSTEEQEEFLIQYDPLLADDPRKVLSHNYDVAHTRLIVTSPALLESTSLVFACGIDFFLTRVAPSNTFDVLSENFNKVQLVFTVMGLAAAIFITRPMVMRKKLREKWYQKVWYVGLVGVGLFVGETCTKNIEY</sequence>
<comment type="subunit">
    <text evidence="3">Component of the ER membrane protein complex (EMC).</text>
</comment>
<dbReference type="InterPro" id="IPR011678">
    <property type="entry name" value="EMC1_C"/>
</dbReference>
<dbReference type="GO" id="GO:0034975">
    <property type="term" value="P:protein folding in endoplasmic reticulum"/>
    <property type="evidence" value="ECO:0007669"/>
    <property type="project" value="TreeGrafter"/>
</dbReference>
<organism evidence="15 16">
    <name type="scientific">Gymnopus androsaceus JB14</name>
    <dbReference type="NCBI Taxonomy" id="1447944"/>
    <lineage>
        <taxon>Eukaryota</taxon>
        <taxon>Fungi</taxon>
        <taxon>Dikarya</taxon>
        <taxon>Basidiomycota</taxon>
        <taxon>Agaricomycotina</taxon>
        <taxon>Agaricomycetes</taxon>
        <taxon>Agaricomycetidae</taxon>
        <taxon>Agaricales</taxon>
        <taxon>Marasmiineae</taxon>
        <taxon>Omphalotaceae</taxon>
        <taxon>Gymnopus</taxon>
    </lineage>
</organism>
<proteinExistence type="inferred from homology"/>
<keyword evidence="6 12" id="KW-0732">Signal</keyword>
<dbReference type="Pfam" id="PF07774">
    <property type="entry name" value="EMC1_C"/>
    <property type="match status" value="1"/>
</dbReference>
<dbReference type="SUPFAM" id="SSF50998">
    <property type="entry name" value="Quinoprotein alcohol dehydrogenase-like"/>
    <property type="match status" value="1"/>
</dbReference>
<evidence type="ECO:0000256" key="8">
    <source>
        <dbReference type="ARBA" id="ARBA00022989"/>
    </source>
</evidence>
<evidence type="ECO:0000256" key="1">
    <source>
        <dbReference type="ARBA" id="ARBA00004115"/>
    </source>
</evidence>
<dbReference type="PANTHER" id="PTHR21573:SF0">
    <property type="entry name" value="ER MEMBRANE PROTEIN COMPLEX SUBUNIT 1"/>
    <property type="match status" value="1"/>
</dbReference>
<evidence type="ECO:0000256" key="12">
    <source>
        <dbReference type="SAM" id="SignalP"/>
    </source>
</evidence>
<evidence type="ECO:0000256" key="2">
    <source>
        <dbReference type="ARBA" id="ARBA00007904"/>
    </source>
</evidence>
<dbReference type="OrthoDB" id="28092at2759"/>
<keyword evidence="7" id="KW-0256">Endoplasmic reticulum</keyword>
<name>A0A6A4I0U5_9AGAR</name>
<accession>A0A6A4I0U5</accession>
<feature type="signal peptide" evidence="12">
    <location>
        <begin position="1"/>
        <end position="19"/>
    </location>
</feature>
<evidence type="ECO:0000256" key="7">
    <source>
        <dbReference type="ARBA" id="ARBA00022824"/>
    </source>
</evidence>
<keyword evidence="8 11" id="KW-1133">Transmembrane helix</keyword>
<dbReference type="AlphaFoldDB" id="A0A6A4I0U5"/>
<protein>
    <recommendedName>
        <fullName evidence="4">ER membrane protein complex subunit 1</fullName>
    </recommendedName>
</protein>
<dbReference type="InterPro" id="IPR011047">
    <property type="entry name" value="Quinoprotein_ADH-like_sf"/>
</dbReference>
<feature type="chain" id="PRO_5025437445" description="ER membrane protein complex subunit 1" evidence="12">
    <location>
        <begin position="20"/>
        <end position="1019"/>
    </location>
</feature>
<evidence type="ECO:0000259" key="14">
    <source>
        <dbReference type="Pfam" id="PF25293"/>
    </source>
</evidence>
<dbReference type="PANTHER" id="PTHR21573">
    <property type="entry name" value="ER MEMBRANE PROTEIN COMPLEX SUBUNIT 1"/>
    <property type="match status" value="1"/>
</dbReference>
<dbReference type="GO" id="GO:0072546">
    <property type="term" value="C:EMC complex"/>
    <property type="evidence" value="ECO:0007669"/>
    <property type="project" value="InterPro"/>
</dbReference>
<feature type="domain" description="EMC1 first beta-propeller" evidence="14">
    <location>
        <begin position="19"/>
        <end position="317"/>
    </location>
</feature>
<dbReference type="EMBL" id="ML769431">
    <property type="protein sequence ID" value="KAE9402817.1"/>
    <property type="molecule type" value="Genomic_DNA"/>
</dbReference>
<evidence type="ECO:0000313" key="15">
    <source>
        <dbReference type="EMBL" id="KAE9402817.1"/>
    </source>
</evidence>
<evidence type="ECO:0000256" key="5">
    <source>
        <dbReference type="ARBA" id="ARBA00022692"/>
    </source>
</evidence>
<comment type="similarity">
    <text evidence="2">Belongs to the EMC1 family.</text>
</comment>
<dbReference type="Proteomes" id="UP000799118">
    <property type="component" value="Unassembled WGS sequence"/>
</dbReference>